<reference evidence="1 2" key="1">
    <citation type="submission" date="2021-02" db="EMBL/GenBank/DDBJ databases">
        <title>De Novo genome assembly of isolated myxobacteria.</title>
        <authorList>
            <person name="Stevens D.C."/>
        </authorList>
    </citation>
    <scope>NUCLEOTIDE SEQUENCE [LARGE SCALE GENOMIC DNA]</scope>
    <source>
        <strain evidence="1 2">SCHIC003</strain>
    </source>
</reference>
<dbReference type="RefSeq" id="WP_206717318.1">
    <property type="nucleotide sequence ID" value="NZ_CP071091.1"/>
</dbReference>
<dbReference type="EMBL" id="CP071091">
    <property type="protein sequence ID" value="QSQ15621.1"/>
    <property type="molecule type" value="Genomic_DNA"/>
</dbReference>
<keyword evidence="2" id="KW-1185">Reference proteome</keyword>
<name>A0ABX7NAV0_9BACT</name>
<proteinExistence type="predicted"/>
<accession>A0ABX7NAV0</accession>
<evidence type="ECO:0000313" key="2">
    <source>
        <dbReference type="Proteomes" id="UP000663090"/>
    </source>
</evidence>
<protein>
    <submittedName>
        <fullName evidence="1">Uncharacterized protein</fullName>
    </submittedName>
</protein>
<organism evidence="1 2">
    <name type="scientific">Myxococcus landrumensis</name>
    <dbReference type="NCBI Taxonomy" id="2813577"/>
    <lineage>
        <taxon>Bacteria</taxon>
        <taxon>Pseudomonadati</taxon>
        <taxon>Myxococcota</taxon>
        <taxon>Myxococcia</taxon>
        <taxon>Myxococcales</taxon>
        <taxon>Cystobacterineae</taxon>
        <taxon>Myxococcaceae</taxon>
        <taxon>Myxococcus</taxon>
    </lineage>
</organism>
<dbReference type="Proteomes" id="UP000663090">
    <property type="component" value="Chromosome"/>
</dbReference>
<sequence length="203" mass="22590">MADPRCDSVLYRKREFTLLCSSNPGLFQPQDHGLAPQPQTTPDRRGFLCDYRVEEESLLLGRVQLGVTYQEQLLVAAGRGPSLLGARGCVAPEDNLRVVYSGLSTPVCFSGGLLLGEGYIHAMPLVGRELELRKNTCHPAYEWHTIQELLFEEGRLVEARDCSGAIAQARRDLTSGHHEIGSMAWRAELARLTSQAFRADYRC</sequence>
<evidence type="ECO:0000313" key="1">
    <source>
        <dbReference type="EMBL" id="QSQ15621.1"/>
    </source>
</evidence>
<gene>
    <name evidence="1" type="ORF">JY572_06020</name>
</gene>